<dbReference type="CDD" id="cd00093">
    <property type="entry name" value="HTH_XRE"/>
    <property type="match status" value="1"/>
</dbReference>
<comment type="caution">
    <text evidence="4">The sequence shown here is derived from an EMBL/GenBank/DDBJ whole genome shotgun (WGS) entry which is preliminary data.</text>
</comment>
<keyword evidence="1" id="KW-0238">DNA-binding</keyword>
<evidence type="ECO:0000256" key="1">
    <source>
        <dbReference type="ARBA" id="ARBA00023125"/>
    </source>
</evidence>
<evidence type="ECO:0000259" key="3">
    <source>
        <dbReference type="PROSITE" id="PS50943"/>
    </source>
</evidence>
<sequence length="267" mass="29940">MVFGEKIHKLRKEHGLSQEALAEKLDTTRQAVSKWENNQGYPETEKLLMLSTIFEVSVDYLLKESSDNLMESEKGHYVSREMAAGYLLSARKQAKYLAAGFCLLIFSAIPYFLFKHSVSIFIVSCLTIATLGIVSFVVAGTADDKKYRAITKEPLIFDPNTLKELKAQYALLKRKHLVFSIIGTICVAVGGLSFAFARKGLLDITAQSMAPYYALCVFLLGIGAYILTNLLATSETYSVLIENDEYVNRFSARLARKSKKVLRKFED</sequence>
<reference evidence="4" key="1">
    <citation type="journal article" date="2014" name="Int. J. Syst. Evol. Microbiol.">
        <title>Complete genome sequence of Corynebacterium casei LMG S-19264T (=DSM 44701T), isolated from a smear-ripened cheese.</title>
        <authorList>
            <consortium name="US DOE Joint Genome Institute (JGI-PGF)"/>
            <person name="Walter F."/>
            <person name="Albersmeier A."/>
            <person name="Kalinowski J."/>
            <person name="Ruckert C."/>
        </authorList>
    </citation>
    <scope>NUCLEOTIDE SEQUENCE</scope>
    <source>
        <strain evidence="4">CGMCC 1.16134</strain>
    </source>
</reference>
<keyword evidence="5" id="KW-1185">Reference proteome</keyword>
<dbReference type="PANTHER" id="PTHR46558:SF13">
    <property type="entry name" value="HTH-TYPE TRANSCRIPTIONAL REGULATOR IMMR"/>
    <property type="match status" value="1"/>
</dbReference>
<dbReference type="Proteomes" id="UP000637643">
    <property type="component" value="Unassembled WGS sequence"/>
</dbReference>
<dbReference type="Gene3D" id="1.10.260.40">
    <property type="entry name" value="lambda repressor-like DNA-binding domains"/>
    <property type="match status" value="1"/>
</dbReference>
<evidence type="ECO:0000313" key="4">
    <source>
        <dbReference type="EMBL" id="GGF66969.1"/>
    </source>
</evidence>
<dbReference type="InterPro" id="IPR010982">
    <property type="entry name" value="Lambda_DNA-bd_dom_sf"/>
</dbReference>
<dbReference type="PANTHER" id="PTHR46558">
    <property type="entry name" value="TRACRIPTIONAL REGULATORY PROTEIN-RELATED-RELATED"/>
    <property type="match status" value="1"/>
</dbReference>
<organism evidence="4 5">
    <name type="scientific">Paenibacillus albidus</name>
    <dbReference type="NCBI Taxonomy" id="2041023"/>
    <lineage>
        <taxon>Bacteria</taxon>
        <taxon>Bacillati</taxon>
        <taxon>Bacillota</taxon>
        <taxon>Bacilli</taxon>
        <taxon>Bacillales</taxon>
        <taxon>Paenibacillaceae</taxon>
        <taxon>Paenibacillus</taxon>
    </lineage>
</organism>
<feature type="domain" description="HTH cro/C1-type" evidence="3">
    <location>
        <begin position="7"/>
        <end position="61"/>
    </location>
</feature>
<dbReference type="SUPFAM" id="SSF47413">
    <property type="entry name" value="lambda repressor-like DNA-binding domains"/>
    <property type="match status" value="1"/>
</dbReference>
<evidence type="ECO:0000313" key="5">
    <source>
        <dbReference type="Proteomes" id="UP000637643"/>
    </source>
</evidence>
<evidence type="ECO:0000256" key="2">
    <source>
        <dbReference type="SAM" id="Phobius"/>
    </source>
</evidence>
<name>A0A917C0Y1_9BACL</name>
<dbReference type="AlphaFoldDB" id="A0A917C0Y1"/>
<dbReference type="SMART" id="SM00530">
    <property type="entry name" value="HTH_XRE"/>
    <property type="match status" value="1"/>
</dbReference>
<proteinExistence type="predicted"/>
<keyword evidence="2" id="KW-0812">Transmembrane</keyword>
<feature type="transmembrane region" description="Helical" evidence="2">
    <location>
        <begin position="120"/>
        <end position="142"/>
    </location>
</feature>
<gene>
    <name evidence="4" type="ORF">GCM10010912_09930</name>
</gene>
<keyword evidence="2" id="KW-1133">Transmembrane helix</keyword>
<dbReference type="RefSeq" id="WP_189022518.1">
    <property type="nucleotide sequence ID" value="NZ_BMKR01000003.1"/>
</dbReference>
<protein>
    <recommendedName>
        <fullName evidence="3">HTH cro/C1-type domain-containing protein</fullName>
    </recommendedName>
</protein>
<dbReference type="GO" id="GO:0003677">
    <property type="term" value="F:DNA binding"/>
    <property type="evidence" value="ECO:0007669"/>
    <property type="project" value="UniProtKB-KW"/>
</dbReference>
<dbReference type="Pfam" id="PF01381">
    <property type="entry name" value="HTH_3"/>
    <property type="match status" value="1"/>
</dbReference>
<feature type="transmembrane region" description="Helical" evidence="2">
    <location>
        <begin position="177"/>
        <end position="197"/>
    </location>
</feature>
<dbReference type="InterPro" id="IPR001387">
    <property type="entry name" value="Cro/C1-type_HTH"/>
</dbReference>
<feature type="transmembrane region" description="Helical" evidence="2">
    <location>
        <begin position="209"/>
        <end position="232"/>
    </location>
</feature>
<keyword evidence="2" id="KW-0472">Membrane</keyword>
<dbReference type="PROSITE" id="PS50943">
    <property type="entry name" value="HTH_CROC1"/>
    <property type="match status" value="1"/>
</dbReference>
<accession>A0A917C0Y1</accession>
<feature type="transmembrane region" description="Helical" evidence="2">
    <location>
        <begin position="96"/>
        <end position="114"/>
    </location>
</feature>
<dbReference type="EMBL" id="BMKR01000003">
    <property type="protein sequence ID" value="GGF66969.1"/>
    <property type="molecule type" value="Genomic_DNA"/>
</dbReference>
<reference evidence="4" key="2">
    <citation type="submission" date="2020-09" db="EMBL/GenBank/DDBJ databases">
        <authorList>
            <person name="Sun Q."/>
            <person name="Zhou Y."/>
        </authorList>
    </citation>
    <scope>NUCLEOTIDE SEQUENCE</scope>
    <source>
        <strain evidence="4">CGMCC 1.16134</strain>
    </source>
</reference>